<keyword evidence="2" id="KW-1185">Reference proteome</keyword>
<dbReference type="InterPro" id="IPR040379">
    <property type="entry name" value="WDR19/dyf-2"/>
</dbReference>
<gene>
    <name evidence="1" type="ORF">NQ314_002980</name>
</gene>
<dbReference type="Proteomes" id="UP001162156">
    <property type="component" value="Unassembled WGS sequence"/>
</dbReference>
<organism evidence="1 2">
    <name type="scientific">Rhamnusium bicolor</name>
    <dbReference type="NCBI Taxonomy" id="1586634"/>
    <lineage>
        <taxon>Eukaryota</taxon>
        <taxon>Metazoa</taxon>
        <taxon>Ecdysozoa</taxon>
        <taxon>Arthropoda</taxon>
        <taxon>Hexapoda</taxon>
        <taxon>Insecta</taxon>
        <taxon>Pterygota</taxon>
        <taxon>Neoptera</taxon>
        <taxon>Endopterygota</taxon>
        <taxon>Coleoptera</taxon>
        <taxon>Polyphaga</taxon>
        <taxon>Cucujiformia</taxon>
        <taxon>Chrysomeloidea</taxon>
        <taxon>Cerambycidae</taxon>
        <taxon>Lepturinae</taxon>
        <taxon>Rhagiini</taxon>
        <taxon>Rhamnusium</taxon>
    </lineage>
</organism>
<dbReference type="GO" id="GO:0005929">
    <property type="term" value="C:cilium"/>
    <property type="evidence" value="ECO:0007669"/>
    <property type="project" value="TreeGrafter"/>
</dbReference>
<dbReference type="PANTHER" id="PTHR14920">
    <property type="entry name" value="OSMOTIC AVOIDANCE ABNORMAL PROTEIN 1/WD REPEAT MEMBRANE PROTEIN"/>
    <property type="match status" value="1"/>
</dbReference>
<accession>A0AAV8ZPX7</accession>
<dbReference type="GO" id="GO:0035721">
    <property type="term" value="P:intraciliary retrograde transport"/>
    <property type="evidence" value="ECO:0007669"/>
    <property type="project" value="InterPro"/>
</dbReference>
<dbReference type="GO" id="GO:0030991">
    <property type="term" value="C:intraciliary transport particle A"/>
    <property type="evidence" value="ECO:0007669"/>
    <property type="project" value="TreeGrafter"/>
</dbReference>
<protein>
    <submittedName>
        <fullName evidence="1">Uncharacterized protein</fullName>
    </submittedName>
</protein>
<name>A0AAV8ZPX7_9CUCU</name>
<comment type="caution">
    <text evidence="1">The sequence shown here is derived from an EMBL/GenBank/DDBJ whole genome shotgun (WGS) entry which is preliminary data.</text>
</comment>
<proteinExistence type="predicted"/>
<dbReference type="GO" id="GO:0060271">
    <property type="term" value="P:cilium assembly"/>
    <property type="evidence" value="ECO:0007669"/>
    <property type="project" value="TreeGrafter"/>
</dbReference>
<evidence type="ECO:0000313" key="2">
    <source>
        <dbReference type="Proteomes" id="UP001162156"/>
    </source>
</evidence>
<dbReference type="EMBL" id="JANEYF010000880">
    <property type="protein sequence ID" value="KAJ8967253.1"/>
    <property type="molecule type" value="Genomic_DNA"/>
</dbReference>
<evidence type="ECO:0000313" key="1">
    <source>
        <dbReference type="EMBL" id="KAJ8967253.1"/>
    </source>
</evidence>
<reference evidence="1" key="1">
    <citation type="journal article" date="2023" name="Insect Mol. Biol.">
        <title>Genome sequencing provides insights into the evolution of gene families encoding plant cell wall-degrading enzymes in longhorned beetles.</title>
        <authorList>
            <person name="Shin N.R."/>
            <person name="Okamura Y."/>
            <person name="Kirsch R."/>
            <person name="Pauchet Y."/>
        </authorList>
    </citation>
    <scope>NUCLEOTIDE SEQUENCE</scope>
    <source>
        <strain evidence="1">RBIC_L_NR</strain>
    </source>
</reference>
<dbReference type="AlphaFoldDB" id="A0AAV8ZPX7"/>
<sequence>MLTRVKYIFSMLKPKKVRKKYDEAVWAYQKAKDFDSVIRLHLEHLNNPEIAVEMVQETKSIEGAKMVAK</sequence>
<dbReference type="PANTHER" id="PTHR14920:SF0">
    <property type="entry name" value="WD REPEAT DOMAIN 19"/>
    <property type="match status" value="1"/>
</dbReference>